<dbReference type="Pfam" id="PF13624">
    <property type="entry name" value="SurA_N_3"/>
    <property type="match status" value="1"/>
</dbReference>
<dbReference type="InterPro" id="IPR000297">
    <property type="entry name" value="PPIase_PpiC"/>
</dbReference>
<organism evidence="5 6">
    <name type="scientific">Candidatus Mycosynbacter amalyticus</name>
    <dbReference type="NCBI Taxonomy" id="2665156"/>
    <lineage>
        <taxon>Bacteria</taxon>
        <taxon>Candidatus Saccharimonadota</taxon>
        <taxon>Candidatus Saccharimonadota incertae sedis</taxon>
        <taxon>Candidatus Mycosynbacter</taxon>
    </lineage>
</organism>
<evidence type="ECO:0000256" key="1">
    <source>
        <dbReference type="PROSITE-ProRule" id="PRU00278"/>
    </source>
</evidence>
<name>A0A857MMD7_9BACT</name>
<sequence>MKKLTSKLKRSKQSEKPSRITNETVAEHRERILAGGRRFKYPVQYTKHRLVWTAIAIGTVVLVLFLAVSWWQLYKSQTTDSFYYRITRVVPLPVAQVDGESVKYGDYLLNYKMSETYLDTAEKASEAQYAGGAGSKSVYDYYKAQAMQNAVIDTYAQKLAKENGITVTDQQVNDAIRALIQTSSGQSEISQEVINRSVEQLYGLSPSENRYYLRESLLRQAVAYKVDNTAKSTTDDIKAILDKDPGKSFDEIAANYRGSPTGVQTLTSGWVKKDNKDGGLAAAAAKLQKGEMAGPIKPLSGDGYYFVRLLEANNQEEINYQLIKVPLKEFKQQIDNLKQSGKVTYYIAVPDAKPQIQTK</sequence>
<protein>
    <recommendedName>
        <fullName evidence="4">PpiC domain-containing protein</fullName>
    </recommendedName>
</protein>
<feature type="region of interest" description="Disordered" evidence="2">
    <location>
        <begin position="1"/>
        <end position="21"/>
    </location>
</feature>
<keyword evidence="3" id="KW-0472">Membrane</keyword>
<dbReference type="AlphaFoldDB" id="A0A857MMD7"/>
<dbReference type="PROSITE" id="PS50198">
    <property type="entry name" value="PPIC_PPIASE_2"/>
    <property type="match status" value="1"/>
</dbReference>
<keyword evidence="3" id="KW-0812">Transmembrane</keyword>
<feature type="domain" description="PpiC" evidence="4">
    <location>
        <begin position="208"/>
        <end position="301"/>
    </location>
</feature>
<keyword evidence="3" id="KW-1133">Transmembrane helix</keyword>
<evidence type="ECO:0000259" key="4">
    <source>
        <dbReference type="PROSITE" id="PS50198"/>
    </source>
</evidence>
<evidence type="ECO:0000256" key="2">
    <source>
        <dbReference type="SAM" id="MobiDB-lite"/>
    </source>
</evidence>
<dbReference type="Gene3D" id="3.10.50.40">
    <property type="match status" value="1"/>
</dbReference>
<dbReference type="RefSeq" id="WP_260763771.1">
    <property type="nucleotide sequence ID" value="NZ_CP045921.1"/>
</dbReference>
<proteinExistence type="predicted"/>
<dbReference type="Proteomes" id="UP001059824">
    <property type="component" value="Chromosome"/>
</dbReference>
<feature type="transmembrane region" description="Helical" evidence="3">
    <location>
        <begin position="50"/>
        <end position="71"/>
    </location>
</feature>
<dbReference type="EMBL" id="CP045921">
    <property type="protein sequence ID" value="QHN42439.1"/>
    <property type="molecule type" value="Genomic_DNA"/>
</dbReference>
<dbReference type="Gene3D" id="1.10.4030.10">
    <property type="entry name" value="Porin chaperone SurA, peptide-binding domain"/>
    <property type="match status" value="1"/>
</dbReference>
<dbReference type="InterPro" id="IPR046357">
    <property type="entry name" value="PPIase_dom_sf"/>
</dbReference>
<evidence type="ECO:0000256" key="3">
    <source>
        <dbReference type="SAM" id="Phobius"/>
    </source>
</evidence>
<dbReference type="GO" id="GO:0003755">
    <property type="term" value="F:peptidyl-prolyl cis-trans isomerase activity"/>
    <property type="evidence" value="ECO:0007669"/>
    <property type="project" value="UniProtKB-KW"/>
</dbReference>
<accession>A0A857MMD7</accession>
<reference evidence="5" key="1">
    <citation type="journal article" date="2021" name="Nat. Microbiol.">
        <title>Cocultivation of an ultrasmall environmental parasitic bacterium with lytic ability against bacteria associated with wastewater foams.</title>
        <authorList>
            <person name="Batinovic S."/>
            <person name="Rose J.J.A."/>
            <person name="Ratcliffe J."/>
            <person name="Seviour R.J."/>
            <person name="Petrovski S."/>
        </authorList>
    </citation>
    <scope>NUCLEOTIDE SEQUENCE</scope>
    <source>
        <strain evidence="5">JR1</strain>
    </source>
</reference>
<dbReference type="SUPFAM" id="SSF109998">
    <property type="entry name" value="Triger factor/SurA peptide-binding domain-like"/>
    <property type="match status" value="1"/>
</dbReference>
<dbReference type="InterPro" id="IPR027304">
    <property type="entry name" value="Trigger_fact/SurA_dom_sf"/>
</dbReference>
<evidence type="ECO:0000313" key="5">
    <source>
        <dbReference type="EMBL" id="QHN42439.1"/>
    </source>
</evidence>
<dbReference type="KEGG" id="mama:GII36_01010"/>
<keyword evidence="1" id="KW-0697">Rotamase</keyword>
<keyword evidence="6" id="KW-1185">Reference proteome</keyword>
<feature type="compositionally biased region" description="Basic residues" evidence="2">
    <location>
        <begin position="1"/>
        <end position="11"/>
    </location>
</feature>
<gene>
    <name evidence="5" type="ORF">GII36_01010</name>
</gene>
<dbReference type="SUPFAM" id="SSF54534">
    <property type="entry name" value="FKBP-like"/>
    <property type="match status" value="1"/>
</dbReference>
<evidence type="ECO:0000313" key="6">
    <source>
        <dbReference type="Proteomes" id="UP001059824"/>
    </source>
</evidence>
<keyword evidence="1" id="KW-0413">Isomerase</keyword>